<reference evidence="3 4" key="1">
    <citation type="submission" date="2010-11" db="EMBL/GenBank/DDBJ databases">
        <title>The complete genome of Thermotoga thermarum DSM 5069.</title>
        <authorList>
            <consortium name="US DOE Joint Genome Institute (JGI-PGF)"/>
            <person name="Lucas S."/>
            <person name="Copeland A."/>
            <person name="Lapidus A."/>
            <person name="Bruce D."/>
            <person name="Goodwin L."/>
            <person name="Pitluck S."/>
            <person name="Kyrpides N."/>
            <person name="Mavromatis K."/>
            <person name="Ivanova N."/>
            <person name="Zeytun A."/>
            <person name="Brettin T."/>
            <person name="Detter J.C."/>
            <person name="Tapia R."/>
            <person name="Han C."/>
            <person name="Land M."/>
            <person name="Hauser L."/>
            <person name="Markowitz V."/>
            <person name="Cheng J.-F."/>
            <person name="Hugenholtz P."/>
            <person name="Woyke T."/>
            <person name="Wu D."/>
            <person name="Spring S."/>
            <person name="Schroeder M."/>
            <person name="Brambilla E."/>
            <person name="Klenk H.-P."/>
            <person name="Eisen J.A."/>
        </authorList>
    </citation>
    <scope>NUCLEOTIDE SEQUENCE [LARGE SCALE GENOMIC DNA]</scope>
    <source>
        <strain evidence="3 4">DSM 5069</strain>
    </source>
</reference>
<evidence type="ECO:0000313" key="4">
    <source>
        <dbReference type="Proteomes" id="UP000006804"/>
    </source>
</evidence>
<evidence type="ECO:0008006" key="5">
    <source>
        <dbReference type="Google" id="ProtNLM"/>
    </source>
</evidence>
<keyword evidence="4" id="KW-1185">Reference proteome</keyword>
<dbReference type="Proteomes" id="UP000006804">
    <property type="component" value="Chromosome"/>
</dbReference>
<dbReference type="InterPro" id="IPR048399">
    <property type="entry name" value="DUF4438_C"/>
</dbReference>
<dbReference type="OrthoDB" id="596789at2"/>
<dbReference type="EMBL" id="CP002351">
    <property type="protein sequence ID" value="AEH51364.1"/>
    <property type="molecule type" value="Genomic_DNA"/>
</dbReference>
<dbReference type="Gene3D" id="2.102.30.10">
    <property type="entry name" value="tm1086 (SG structure) domain"/>
    <property type="match status" value="1"/>
</dbReference>
<evidence type="ECO:0000259" key="2">
    <source>
        <dbReference type="Pfam" id="PF20999"/>
    </source>
</evidence>
<sequence length="294" mass="31875" precursor="true">MRTNKDKLVMISVQGTIAKPEHTGRHSVAHDGTPFMLPGTGGITYNVRVGDPVFGWAADHVEPGVSTILDQEKRESPTNRGYNFYACIGNEAKVVTGDAKGAKGVVIGHHGGAEHVLIDFPEEVLEKLTLDDKILIKAFGQGLKLLDYPDVHVYNIDPNLLEKFGIIEKNGELHIPVVAVVPAFLMGSGIGSTSMGTGDYDIMTADEVTLRDYGLDKLRFGDIVYIQDHDNSFGRCYRKGAATIGVVIHSDCKYAGHGPGVTTFMTCAKPILKPIICPDANIGKILKIGRFEEK</sequence>
<dbReference type="PATRIC" id="fig|688269.3.peg.1331"/>
<dbReference type="Pfam" id="PF20999">
    <property type="entry name" value="DUF4438_C"/>
    <property type="match status" value="1"/>
</dbReference>
<dbReference type="InterPro" id="IPR044910">
    <property type="entry name" value="TM_1086_SG_dom"/>
</dbReference>
<dbReference type="Gene3D" id="4.10.1180.10">
    <property type="entry name" value="tm1086 domain"/>
    <property type="match status" value="1"/>
</dbReference>
<dbReference type="KEGG" id="tta:Theth_1294"/>
<name>F7YTR9_9THEM</name>
<gene>
    <name evidence="3" type="ORF">Theth_1294</name>
</gene>
<feature type="domain" description="DUF4438" evidence="1">
    <location>
        <begin position="27"/>
        <end position="162"/>
    </location>
</feature>
<feature type="domain" description="DUF4438" evidence="2">
    <location>
        <begin position="163"/>
        <end position="286"/>
    </location>
</feature>
<dbReference type="InterPro" id="IPR029433">
    <property type="entry name" value="DUF4438_N"/>
</dbReference>
<dbReference type="Pfam" id="PF14505">
    <property type="entry name" value="DUF4438"/>
    <property type="match status" value="1"/>
</dbReference>
<dbReference type="AlphaFoldDB" id="F7YTR9"/>
<organism evidence="3 4">
    <name type="scientific">Pseudothermotoga thermarum DSM 5069</name>
    <dbReference type="NCBI Taxonomy" id="688269"/>
    <lineage>
        <taxon>Bacteria</taxon>
        <taxon>Thermotogati</taxon>
        <taxon>Thermotogota</taxon>
        <taxon>Thermotogae</taxon>
        <taxon>Thermotogales</taxon>
        <taxon>Thermotogaceae</taxon>
        <taxon>Pseudothermotoga</taxon>
    </lineage>
</organism>
<proteinExistence type="predicted"/>
<protein>
    <recommendedName>
        <fullName evidence="5">DUF4438 domain-containing protein</fullName>
    </recommendedName>
</protein>
<dbReference type="InterPro" id="IPR044909">
    <property type="entry name" value="TM_1086_sf"/>
</dbReference>
<accession>F7YTR9</accession>
<dbReference type="eggNOG" id="ENOG502Z80Y">
    <property type="taxonomic scope" value="Bacteria"/>
</dbReference>
<evidence type="ECO:0000259" key="1">
    <source>
        <dbReference type="Pfam" id="PF14505"/>
    </source>
</evidence>
<dbReference type="Gene3D" id="2.40.10.170">
    <property type="match status" value="1"/>
</dbReference>
<dbReference type="RefSeq" id="WP_013932581.1">
    <property type="nucleotide sequence ID" value="NC_015707.1"/>
</dbReference>
<evidence type="ECO:0000313" key="3">
    <source>
        <dbReference type="EMBL" id="AEH51364.1"/>
    </source>
</evidence>
<dbReference type="HOGENOM" id="CLU_075784_0_0_0"/>